<dbReference type="EMBL" id="UXUI01009796">
    <property type="protein sequence ID" value="VDD94322.1"/>
    <property type="molecule type" value="Genomic_DNA"/>
</dbReference>
<sequence length="116" mass="12734">MAYHIFLPLTVVFASQTKAFDYVEFESDNDCGEDELCFCGYCQCNVTEHIIRCSAAENALKGMDVAPRIVPNTVIHMYQTTAGAVTWLNVSSNTSRAIKANADALISPVAEIHTNE</sequence>
<name>A0A0N4VFY2_ENTVE</name>
<gene>
    <name evidence="2" type="ORF">EVEC_LOCUS9073</name>
</gene>
<feature type="signal peptide" evidence="1">
    <location>
        <begin position="1"/>
        <end position="19"/>
    </location>
</feature>
<protein>
    <submittedName>
        <fullName evidence="4">DUF4773 domain-containing protein</fullName>
    </submittedName>
</protein>
<evidence type="ECO:0000313" key="4">
    <source>
        <dbReference type="WBParaSite" id="EVEC_0000966301-mRNA-1"/>
    </source>
</evidence>
<reference evidence="2 3" key="2">
    <citation type="submission" date="2018-10" db="EMBL/GenBank/DDBJ databases">
        <authorList>
            <consortium name="Pathogen Informatics"/>
        </authorList>
    </citation>
    <scope>NUCLEOTIDE SEQUENCE [LARGE SCALE GENOMIC DNA]</scope>
</reference>
<feature type="chain" id="PRO_5043122897" evidence="1">
    <location>
        <begin position="20"/>
        <end position="116"/>
    </location>
</feature>
<keyword evidence="3" id="KW-1185">Reference proteome</keyword>
<dbReference type="WBParaSite" id="EVEC_0000966301-mRNA-1">
    <property type="protein sequence ID" value="EVEC_0000966301-mRNA-1"/>
    <property type="gene ID" value="EVEC_0000966301"/>
</dbReference>
<accession>A0A0N4VFY2</accession>
<reference evidence="4" key="1">
    <citation type="submission" date="2017-02" db="UniProtKB">
        <authorList>
            <consortium name="WormBaseParasite"/>
        </authorList>
    </citation>
    <scope>IDENTIFICATION</scope>
</reference>
<evidence type="ECO:0000313" key="3">
    <source>
        <dbReference type="Proteomes" id="UP000274131"/>
    </source>
</evidence>
<keyword evidence="1" id="KW-0732">Signal</keyword>
<evidence type="ECO:0000313" key="2">
    <source>
        <dbReference type="EMBL" id="VDD94322.1"/>
    </source>
</evidence>
<organism evidence="4">
    <name type="scientific">Enterobius vermicularis</name>
    <name type="common">Human pinworm</name>
    <dbReference type="NCBI Taxonomy" id="51028"/>
    <lineage>
        <taxon>Eukaryota</taxon>
        <taxon>Metazoa</taxon>
        <taxon>Ecdysozoa</taxon>
        <taxon>Nematoda</taxon>
        <taxon>Chromadorea</taxon>
        <taxon>Rhabditida</taxon>
        <taxon>Spirurina</taxon>
        <taxon>Oxyuridomorpha</taxon>
        <taxon>Oxyuroidea</taxon>
        <taxon>Oxyuridae</taxon>
        <taxon>Enterobius</taxon>
    </lineage>
</organism>
<dbReference type="AlphaFoldDB" id="A0A0N4VFY2"/>
<proteinExistence type="predicted"/>
<evidence type="ECO:0000256" key="1">
    <source>
        <dbReference type="SAM" id="SignalP"/>
    </source>
</evidence>
<dbReference type="Proteomes" id="UP000274131">
    <property type="component" value="Unassembled WGS sequence"/>
</dbReference>